<accession>A0A418MMS1</accession>
<evidence type="ECO:0000313" key="3">
    <source>
        <dbReference type="Proteomes" id="UP000283832"/>
    </source>
</evidence>
<sequence>MDSEAAPLELMGHVGAVTAAAFNRDGSIVATGGDDRTVRLWDALSGRLMRVLRGLNGQVMEVTFTTDNATVVACDGDAVVASWLVSDGRLRERERYRRAAVQVVGPGEEMRPWQLEAMRHDWESIRCGCPRGARHVPGSFAELVQAGDVPEAEAIGLENDVEIQGMLFEAAVPVTAMIMAAMSESDLPAAVRQRLYDLLLTFVDGETYHSELLEGRLHLEELCRETVRRSLPVLLDEVAHERFPGGSALAAAIVELVESS</sequence>
<dbReference type="SUPFAM" id="SSF50978">
    <property type="entry name" value="WD40 repeat-like"/>
    <property type="match status" value="1"/>
</dbReference>
<dbReference type="InterPro" id="IPR015943">
    <property type="entry name" value="WD40/YVTN_repeat-like_dom_sf"/>
</dbReference>
<dbReference type="PROSITE" id="PS50294">
    <property type="entry name" value="WD_REPEATS_REGION"/>
    <property type="match status" value="1"/>
</dbReference>
<dbReference type="PANTHER" id="PTHR19879">
    <property type="entry name" value="TRANSCRIPTION INITIATION FACTOR TFIID"/>
    <property type="match status" value="1"/>
</dbReference>
<keyword evidence="1" id="KW-0853">WD repeat</keyword>
<dbReference type="PANTHER" id="PTHR19879:SF9">
    <property type="entry name" value="TRANSCRIPTION INITIATION FACTOR TFIID SUBUNIT 5"/>
    <property type="match status" value="1"/>
</dbReference>
<dbReference type="InterPro" id="IPR001680">
    <property type="entry name" value="WD40_rpt"/>
</dbReference>
<feature type="repeat" description="WD" evidence="1">
    <location>
        <begin position="10"/>
        <end position="51"/>
    </location>
</feature>
<dbReference type="Gene3D" id="2.130.10.10">
    <property type="entry name" value="YVTN repeat-like/Quinoprotein amine dehydrogenase"/>
    <property type="match status" value="1"/>
</dbReference>
<comment type="caution">
    <text evidence="2">The sequence shown here is derived from an EMBL/GenBank/DDBJ whole genome shotgun (WGS) entry which is preliminary data.</text>
</comment>
<keyword evidence="3" id="KW-1185">Reference proteome</keyword>
<dbReference type="PROSITE" id="PS50082">
    <property type="entry name" value="WD_REPEATS_2"/>
    <property type="match status" value="1"/>
</dbReference>
<reference evidence="2 3" key="1">
    <citation type="submission" date="2018-08" db="EMBL/GenBank/DDBJ databases">
        <title>Jishengella sp. nov., isolated from a root of Azadirachta indica A. Juss. var. siamensis Valenton.</title>
        <authorList>
            <person name="Kuncharoen N."/>
            <person name="Tanasupawat S."/>
            <person name="Kudo T."/>
            <person name="Ohkuma M."/>
        </authorList>
    </citation>
    <scope>NUCLEOTIDE SEQUENCE [LARGE SCALE GENOMIC DNA]</scope>
    <source>
        <strain evidence="2 3">AZ1-13</strain>
    </source>
</reference>
<dbReference type="AlphaFoldDB" id="A0A418MMS1"/>
<evidence type="ECO:0000256" key="1">
    <source>
        <dbReference type="PROSITE-ProRule" id="PRU00221"/>
    </source>
</evidence>
<name>A0A418MMS1_9ACTN</name>
<gene>
    <name evidence="2" type="ORF">D2L64_26325</name>
</gene>
<organism evidence="2 3">
    <name type="scientific">Micromonospora radicis</name>
    <dbReference type="NCBI Taxonomy" id="1894971"/>
    <lineage>
        <taxon>Bacteria</taxon>
        <taxon>Bacillati</taxon>
        <taxon>Actinomycetota</taxon>
        <taxon>Actinomycetes</taxon>
        <taxon>Micromonosporales</taxon>
        <taxon>Micromonosporaceae</taxon>
        <taxon>Micromonospora</taxon>
    </lineage>
</organism>
<dbReference type="Pfam" id="PF00400">
    <property type="entry name" value="WD40"/>
    <property type="match status" value="1"/>
</dbReference>
<proteinExistence type="predicted"/>
<dbReference type="InterPro" id="IPR036322">
    <property type="entry name" value="WD40_repeat_dom_sf"/>
</dbReference>
<dbReference type="EMBL" id="QXEC01000047">
    <property type="protein sequence ID" value="RIV30230.1"/>
    <property type="molecule type" value="Genomic_DNA"/>
</dbReference>
<dbReference type="Proteomes" id="UP000283832">
    <property type="component" value="Unassembled WGS sequence"/>
</dbReference>
<dbReference type="SMART" id="SM00320">
    <property type="entry name" value="WD40"/>
    <property type="match status" value="2"/>
</dbReference>
<protein>
    <submittedName>
        <fullName evidence="2">Uncharacterized protein</fullName>
    </submittedName>
</protein>
<evidence type="ECO:0000313" key="2">
    <source>
        <dbReference type="EMBL" id="RIV30230.1"/>
    </source>
</evidence>